<dbReference type="SMART" id="SM00714">
    <property type="entry name" value="LITAF"/>
    <property type="match status" value="1"/>
</dbReference>
<protein>
    <recommendedName>
        <fullName evidence="1">LITAF domain-containing protein</fullName>
    </recommendedName>
</protein>
<gene>
    <name evidence="2" type="ORF">FSB_LOCUS47083</name>
</gene>
<sequence length="158" mass="17152">MSKVDENVVVGVPYYIGQNPYQAGAVPPNAIVDNPKGIPIQQTIYRDTAAPFNCAYCGNTGITTVSPSGVNAPGLPGNWFWRVGSVAYRSKPSLAAVVGCMMPMMLGICFLCPSMDCLWHKYHYCPSCNEKVADFEKSDPCAVMDPPHWTQQSFALPA</sequence>
<feature type="domain" description="LITAF" evidence="1">
    <location>
        <begin position="49"/>
        <end position="137"/>
    </location>
</feature>
<accession>A0A2N9I5U5</accession>
<evidence type="ECO:0000259" key="1">
    <source>
        <dbReference type="SMART" id="SM00714"/>
    </source>
</evidence>
<name>A0A2N9I5U5_FAGSY</name>
<dbReference type="EMBL" id="OIVN01004779">
    <property type="protein sequence ID" value="SPD19201.1"/>
    <property type="molecule type" value="Genomic_DNA"/>
</dbReference>
<proteinExistence type="predicted"/>
<dbReference type="AlphaFoldDB" id="A0A2N9I5U5"/>
<reference evidence="2" key="1">
    <citation type="submission" date="2018-02" db="EMBL/GenBank/DDBJ databases">
        <authorList>
            <person name="Cohen D.B."/>
            <person name="Kent A.D."/>
        </authorList>
    </citation>
    <scope>NUCLEOTIDE SEQUENCE</scope>
</reference>
<dbReference type="Pfam" id="PF10601">
    <property type="entry name" value="zf-LITAF-like"/>
    <property type="match status" value="1"/>
</dbReference>
<dbReference type="InterPro" id="IPR006629">
    <property type="entry name" value="LITAF"/>
</dbReference>
<evidence type="ECO:0000313" key="2">
    <source>
        <dbReference type="EMBL" id="SPD19201.1"/>
    </source>
</evidence>
<organism evidence="2">
    <name type="scientific">Fagus sylvatica</name>
    <name type="common">Beechnut</name>
    <dbReference type="NCBI Taxonomy" id="28930"/>
    <lineage>
        <taxon>Eukaryota</taxon>
        <taxon>Viridiplantae</taxon>
        <taxon>Streptophyta</taxon>
        <taxon>Embryophyta</taxon>
        <taxon>Tracheophyta</taxon>
        <taxon>Spermatophyta</taxon>
        <taxon>Magnoliopsida</taxon>
        <taxon>eudicotyledons</taxon>
        <taxon>Gunneridae</taxon>
        <taxon>Pentapetalae</taxon>
        <taxon>rosids</taxon>
        <taxon>fabids</taxon>
        <taxon>Fagales</taxon>
        <taxon>Fagaceae</taxon>
        <taxon>Fagus</taxon>
    </lineage>
</organism>